<proteinExistence type="predicted"/>
<sequence>MTPGTSRPARVASHRTPSTLPAARHVVRWPFLVGILVATVLGCSTTVPGSLVRSTVPPSPADVDVKLLSPGNYPTRPRPPLGAAGDLTTALHFEGMRMADNVVGPWEVDPMLSGRGSAAVQFTPGLLRLAYGPEVADVALAHHVGAAFGTARESASSDKSLDNVVLRFDSTEDAAAAATEMAAKSISFKPPLDEQRLEFQPTPIPRYPDTSAVFTRTDNGDSIVKSYTAHGVYVLFQQANSMDDIGVAVNLIAATLDKQGPLIDQFQPTPVDQLEHLPIDPTGLLARTIPPDKNKLPAGDNGYGELYQARAQLHFAEDPLHTQKVFDAAHLQLVTHGTANVYQTPDAASAQKIVDTLTAETVEQGNGKYAAAAGINGMPDAKCWTYKMMTQTSTYCAAVADRYAIEVSANQEQQARQLVSAQYLMLTSK</sequence>
<evidence type="ECO:0000259" key="1">
    <source>
        <dbReference type="Pfam" id="PF24088"/>
    </source>
</evidence>
<dbReference type="InterPro" id="IPR056463">
    <property type="entry name" value="DUF7373_C"/>
</dbReference>
<evidence type="ECO:0000313" key="4">
    <source>
        <dbReference type="Proteomes" id="UP000238296"/>
    </source>
</evidence>
<dbReference type="Pfam" id="PF24092">
    <property type="entry name" value="DUF7373_C"/>
    <property type="match status" value="1"/>
</dbReference>
<dbReference type="Proteomes" id="UP000238296">
    <property type="component" value="Unassembled WGS sequence"/>
</dbReference>
<evidence type="ECO:0000259" key="2">
    <source>
        <dbReference type="Pfam" id="PF24092"/>
    </source>
</evidence>
<reference evidence="3 4" key="1">
    <citation type="journal article" date="2017" name="Int. J. Syst. Evol. Microbiol.">
        <title>Mycobacterium talmoniae sp. nov., a slowly growing mycobacterium isolated from human respiratory samples.</title>
        <authorList>
            <person name="Davidson R.M."/>
            <person name="DeGroote M.A."/>
            <person name="Marola J.L."/>
            <person name="Buss S."/>
            <person name="Jones V."/>
            <person name="McNeil M.R."/>
            <person name="Freifeld A.G."/>
            <person name="Elaine Epperson L."/>
            <person name="Hasan N.A."/>
            <person name="Jackson M."/>
            <person name="Iwen P.C."/>
            <person name="Salfinger M."/>
            <person name="Strong M."/>
        </authorList>
    </citation>
    <scope>NUCLEOTIDE SEQUENCE [LARGE SCALE GENOMIC DNA]</scope>
    <source>
        <strain evidence="3 4">ATCC BAA-2683</strain>
    </source>
</reference>
<feature type="domain" description="DUF7373" evidence="2">
    <location>
        <begin position="284"/>
        <end position="427"/>
    </location>
</feature>
<dbReference type="AlphaFoldDB" id="A0A2S8BL06"/>
<accession>A0A2S8BL06</accession>
<feature type="domain" description="DUF7373" evidence="1">
    <location>
        <begin position="82"/>
        <end position="279"/>
    </location>
</feature>
<dbReference type="Pfam" id="PF24088">
    <property type="entry name" value="DUF7373"/>
    <property type="match status" value="1"/>
</dbReference>
<evidence type="ECO:0000313" key="3">
    <source>
        <dbReference type="EMBL" id="PQM47374.1"/>
    </source>
</evidence>
<dbReference type="InterPro" id="IPR055797">
    <property type="entry name" value="DUF7373"/>
</dbReference>
<comment type="caution">
    <text evidence="3">The sequence shown here is derived from an EMBL/GenBank/DDBJ whole genome shotgun (WGS) entry which is preliminary data.</text>
</comment>
<organism evidence="3 4">
    <name type="scientific">Mycobacterium talmoniae</name>
    <dbReference type="NCBI Taxonomy" id="1858794"/>
    <lineage>
        <taxon>Bacteria</taxon>
        <taxon>Bacillati</taxon>
        <taxon>Actinomycetota</taxon>
        <taxon>Actinomycetes</taxon>
        <taxon>Mycobacteriales</taxon>
        <taxon>Mycobacteriaceae</taxon>
        <taxon>Mycobacterium</taxon>
    </lineage>
</organism>
<dbReference type="EMBL" id="PPEA01000348">
    <property type="protein sequence ID" value="PQM47374.1"/>
    <property type="molecule type" value="Genomic_DNA"/>
</dbReference>
<protein>
    <submittedName>
        <fullName evidence="3">Uncharacterized protein</fullName>
    </submittedName>
</protein>
<gene>
    <name evidence="3" type="ORF">C1Y40_02451</name>
</gene>
<name>A0A2S8BL06_9MYCO</name>